<dbReference type="Proteomes" id="UP000618943">
    <property type="component" value="Unassembled WGS sequence"/>
</dbReference>
<accession>A0ABS1H7Y5</accession>
<proteinExistence type="predicted"/>
<evidence type="ECO:0000313" key="2">
    <source>
        <dbReference type="Proteomes" id="UP000618943"/>
    </source>
</evidence>
<comment type="caution">
    <text evidence="1">The sequence shown here is derived from an EMBL/GenBank/DDBJ whole genome shotgun (WGS) entry which is preliminary data.</text>
</comment>
<dbReference type="RefSeq" id="WP_157812865.1">
    <property type="nucleotide sequence ID" value="NZ_JAEOAH010000015.1"/>
</dbReference>
<gene>
    <name evidence="1" type="ORF">JFL43_11835</name>
</gene>
<dbReference type="EMBL" id="JAEOAH010000015">
    <property type="protein sequence ID" value="MBK3495530.1"/>
    <property type="molecule type" value="Genomic_DNA"/>
</dbReference>
<organism evidence="1 2">
    <name type="scientific">Viridibacillus soli</name>
    <dbReference type="NCBI Taxonomy" id="2798301"/>
    <lineage>
        <taxon>Bacteria</taxon>
        <taxon>Bacillati</taxon>
        <taxon>Bacillota</taxon>
        <taxon>Bacilli</taxon>
        <taxon>Bacillales</taxon>
        <taxon>Caryophanaceae</taxon>
        <taxon>Viridibacillus</taxon>
    </lineage>
</organism>
<name>A0ABS1H7Y5_9BACL</name>
<keyword evidence="2" id="KW-1185">Reference proteome</keyword>
<sequence>MATKSRNSNAFLWSVLALFLAVISLTYCVSFILDLVNISFERTTRTFAQLTRWMGGA</sequence>
<protein>
    <submittedName>
        <fullName evidence="1">Uncharacterized protein</fullName>
    </submittedName>
</protein>
<evidence type="ECO:0000313" key="1">
    <source>
        <dbReference type="EMBL" id="MBK3495530.1"/>
    </source>
</evidence>
<reference evidence="1 2" key="1">
    <citation type="submission" date="2020-12" db="EMBL/GenBank/DDBJ databases">
        <title>YIM B01967 draft genome.</title>
        <authorList>
            <person name="Yan X."/>
        </authorList>
    </citation>
    <scope>NUCLEOTIDE SEQUENCE [LARGE SCALE GENOMIC DNA]</scope>
    <source>
        <strain evidence="1 2">YIM B01967</strain>
    </source>
</reference>